<gene>
    <name evidence="4" type="primary">LOC105232981</name>
</gene>
<dbReference type="OrthoDB" id="10256829at2759"/>
<name>A0A6I9VQP0_BACDO</name>
<dbReference type="GO" id="GO:0030198">
    <property type="term" value="P:extracellular matrix organization"/>
    <property type="evidence" value="ECO:0007669"/>
    <property type="project" value="TreeGrafter"/>
</dbReference>
<feature type="signal peptide" evidence="2">
    <location>
        <begin position="1"/>
        <end position="22"/>
    </location>
</feature>
<dbReference type="PANTHER" id="PTHR24023">
    <property type="entry name" value="COLLAGEN ALPHA"/>
    <property type="match status" value="1"/>
</dbReference>
<accession>A0A6I9VQP0</accession>
<dbReference type="GO" id="GO:0005581">
    <property type="term" value="C:collagen trimer"/>
    <property type="evidence" value="ECO:0007669"/>
    <property type="project" value="UniProtKB-KW"/>
</dbReference>
<dbReference type="InParanoid" id="A0A6I9VQP0"/>
<evidence type="ECO:0000313" key="4">
    <source>
        <dbReference type="RefSeq" id="XP_011213203.2"/>
    </source>
</evidence>
<dbReference type="GO" id="GO:0031012">
    <property type="term" value="C:extracellular matrix"/>
    <property type="evidence" value="ECO:0007669"/>
    <property type="project" value="TreeGrafter"/>
</dbReference>
<dbReference type="RefSeq" id="XP_011213203.2">
    <property type="nucleotide sequence ID" value="XM_011214901.2"/>
</dbReference>
<dbReference type="GeneID" id="105232981"/>
<evidence type="ECO:0000313" key="3">
    <source>
        <dbReference type="Proteomes" id="UP001652620"/>
    </source>
</evidence>
<keyword evidence="2" id="KW-0732">Signal</keyword>
<keyword evidence="4" id="KW-0176">Collagen</keyword>
<dbReference type="PANTHER" id="PTHR24023:SF1112">
    <property type="entry name" value="COL_CUTICLE_N DOMAIN-CONTAINING PROTEIN-RELATED"/>
    <property type="match status" value="1"/>
</dbReference>
<feature type="region of interest" description="Disordered" evidence="1">
    <location>
        <begin position="253"/>
        <end position="282"/>
    </location>
</feature>
<dbReference type="KEGG" id="bdr:105232981"/>
<feature type="compositionally biased region" description="Acidic residues" evidence="1">
    <location>
        <begin position="253"/>
        <end position="266"/>
    </location>
</feature>
<dbReference type="GO" id="GO:0030020">
    <property type="term" value="F:extracellular matrix structural constituent conferring tensile strength"/>
    <property type="evidence" value="ECO:0007669"/>
    <property type="project" value="TreeGrafter"/>
</dbReference>
<reference evidence="3" key="1">
    <citation type="submission" date="2025-05" db="UniProtKB">
        <authorList>
            <consortium name="RefSeq"/>
        </authorList>
    </citation>
    <scope>NUCLEOTIDE SEQUENCE [LARGE SCALE GENOMIC DNA]</scope>
</reference>
<dbReference type="Proteomes" id="UP001652620">
    <property type="component" value="Chromosome 2"/>
</dbReference>
<keyword evidence="3" id="KW-1185">Reference proteome</keyword>
<dbReference type="InterPro" id="IPR050149">
    <property type="entry name" value="Collagen_superfamily"/>
</dbReference>
<dbReference type="AlphaFoldDB" id="A0A6I9VQP0"/>
<dbReference type="Pfam" id="PF01391">
    <property type="entry name" value="Collagen"/>
    <property type="match status" value="1"/>
</dbReference>
<protein>
    <submittedName>
        <fullName evidence="4">Collagen alpha-1(I) chain</fullName>
    </submittedName>
</protein>
<dbReference type="InterPro" id="IPR008160">
    <property type="entry name" value="Collagen"/>
</dbReference>
<proteinExistence type="predicted"/>
<dbReference type="GO" id="GO:0005615">
    <property type="term" value="C:extracellular space"/>
    <property type="evidence" value="ECO:0007669"/>
    <property type="project" value="TreeGrafter"/>
</dbReference>
<feature type="compositionally biased region" description="Pro residues" evidence="1">
    <location>
        <begin position="62"/>
        <end position="73"/>
    </location>
</feature>
<organism evidence="3 4">
    <name type="scientific">Bactrocera dorsalis</name>
    <name type="common">Oriental fruit fly</name>
    <name type="synonym">Dacus dorsalis</name>
    <dbReference type="NCBI Taxonomy" id="27457"/>
    <lineage>
        <taxon>Eukaryota</taxon>
        <taxon>Metazoa</taxon>
        <taxon>Ecdysozoa</taxon>
        <taxon>Arthropoda</taxon>
        <taxon>Hexapoda</taxon>
        <taxon>Insecta</taxon>
        <taxon>Pterygota</taxon>
        <taxon>Neoptera</taxon>
        <taxon>Endopterygota</taxon>
        <taxon>Diptera</taxon>
        <taxon>Brachycera</taxon>
        <taxon>Muscomorpha</taxon>
        <taxon>Tephritoidea</taxon>
        <taxon>Tephritidae</taxon>
        <taxon>Bactrocera</taxon>
        <taxon>Bactrocera</taxon>
    </lineage>
</organism>
<reference evidence="4" key="2">
    <citation type="submission" date="2025-08" db="UniProtKB">
        <authorList>
            <consortium name="RefSeq"/>
        </authorList>
    </citation>
    <scope>IDENTIFICATION</scope>
    <source>
        <tissue evidence="4">Adult</tissue>
    </source>
</reference>
<evidence type="ECO:0000256" key="2">
    <source>
        <dbReference type="SAM" id="SignalP"/>
    </source>
</evidence>
<evidence type="ECO:0000256" key="1">
    <source>
        <dbReference type="SAM" id="MobiDB-lite"/>
    </source>
</evidence>
<feature type="region of interest" description="Disordered" evidence="1">
    <location>
        <begin position="60"/>
        <end position="132"/>
    </location>
</feature>
<sequence length="298" mass="33482">MKLVLWTFVFTFYTLWVRTVSGVGKTVAANKETGRYIGVPSSQVQLVPITYSTQSGPCHCLPGPPGPPGPRGAPGPTGYNGRDGKPGIPGFPGKKGHPGLKGDKGDSGPIGHSGRHGYPGLPGPIGPPDHTDYNYYHREYGLHHHHDRGHSQPYIIPLPPSDIYHQPYPYPYPPSYSNYRRWPHWNTTRYNIDIDNTNDNDIINDIDINIYRSNNTGRYFTEDLKSNKNEDGSIELRENTNNSFEEDGIEELQSFEEDTYDSEDSNSEDKDLMGRSKHSQIPSELNSKHIIRLIKLPK</sequence>
<feature type="chain" id="PRO_5046882618" evidence="2">
    <location>
        <begin position="23"/>
        <end position="298"/>
    </location>
</feature>